<evidence type="ECO:0000313" key="1">
    <source>
        <dbReference type="EMBL" id="KAK9747086.1"/>
    </source>
</evidence>
<sequence>MTTGNIVSEFRATEICPYNKDVIPIQALAPIFLTERARPNDNSSDYDSDDCLPQIVSQLQTADKTANNNSFPVILPTPKLAKKRTAEKESYKLQSCRGQQDYLFY</sequence>
<proteinExistence type="predicted"/>
<dbReference type="EMBL" id="JASPKY010000034">
    <property type="protein sequence ID" value="KAK9747086.1"/>
    <property type="molecule type" value="Genomic_DNA"/>
</dbReference>
<evidence type="ECO:0000313" key="2">
    <source>
        <dbReference type="Proteomes" id="UP001458880"/>
    </source>
</evidence>
<protein>
    <submittedName>
        <fullName evidence="1">Uncharacterized protein</fullName>
    </submittedName>
</protein>
<name>A0AAW1MK05_POPJA</name>
<dbReference type="AlphaFoldDB" id="A0AAW1MK05"/>
<reference evidence="1 2" key="1">
    <citation type="journal article" date="2024" name="BMC Genomics">
        <title>De novo assembly and annotation of Popillia japonica's genome with initial clues to its potential as an invasive pest.</title>
        <authorList>
            <person name="Cucini C."/>
            <person name="Boschi S."/>
            <person name="Funari R."/>
            <person name="Cardaioli E."/>
            <person name="Iannotti N."/>
            <person name="Marturano G."/>
            <person name="Paoli F."/>
            <person name="Bruttini M."/>
            <person name="Carapelli A."/>
            <person name="Frati F."/>
            <person name="Nardi F."/>
        </authorList>
    </citation>
    <scope>NUCLEOTIDE SEQUENCE [LARGE SCALE GENOMIC DNA]</scope>
    <source>
        <strain evidence="1">DMR45628</strain>
    </source>
</reference>
<dbReference type="Proteomes" id="UP001458880">
    <property type="component" value="Unassembled WGS sequence"/>
</dbReference>
<accession>A0AAW1MK05</accession>
<keyword evidence="2" id="KW-1185">Reference proteome</keyword>
<gene>
    <name evidence="1" type="ORF">QE152_g5611</name>
</gene>
<comment type="caution">
    <text evidence="1">The sequence shown here is derived from an EMBL/GenBank/DDBJ whole genome shotgun (WGS) entry which is preliminary data.</text>
</comment>
<organism evidence="1 2">
    <name type="scientific">Popillia japonica</name>
    <name type="common">Japanese beetle</name>
    <dbReference type="NCBI Taxonomy" id="7064"/>
    <lineage>
        <taxon>Eukaryota</taxon>
        <taxon>Metazoa</taxon>
        <taxon>Ecdysozoa</taxon>
        <taxon>Arthropoda</taxon>
        <taxon>Hexapoda</taxon>
        <taxon>Insecta</taxon>
        <taxon>Pterygota</taxon>
        <taxon>Neoptera</taxon>
        <taxon>Endopterygota</taxon>
        <taxon>Coleoptera</taxon>
        <taxon>Polyphaga</taxon>
        <taxon>Scarabaeiformia</taxon>
        <taxon>Scarabaeidae</taxon>
        <taxon>Rutelinae</taxon>
        <taxon>Popillia</taxon>
    </lineage>
</organism>